<evidence type="ECO:0000313" key="3">
    <source>
        <dbReference type="Proteomes" id="UP000683360"/>
    </source>
</evidence>
<dbReference type="Proteomes" id="UP000683360">
    <property type="component" value="Unassembled WGS sequence"/>
</dbReference>
<organism evidence="2 3">
    <name type="scientific">Mytilus edulis</name>
    <name type="common">Blue mussel</name>
    <dbReference type="NCBI Taxonomy" id="6550"/>
    <lineage>
        <taxon>Eukaryota</taxon>
        <taxon>Metazoa</taxon>
        <taxon>Spiralia</taxon>
        <taxon>Lophotrochozoa</taxon>
        <taxon>Mollusca</taxon>
        <taxon>Bivalvia</taxon>
        <taxon>Autobranchia</taxon>
        <taxon>Pteriomorphia</taxon>
        <taxon>Mytilida</taxon>
        <taxon>Mytiloidea</taxon>
        <taxon>Mytilidae</taxon>
        <taxon>Mytilinae</taxon>
        <taxon>Mytilus</taxon>
    </lineage>
</organism>
<evidence type="ECO:0000259" key="1">
    <source>
        <dbReference type="Pfam" id="PF03067"/>
    </source>
</evidence>
<proteinExistence type="predicted"/>
<dbReference type="AlphaFoldDB" id="A0A8S3TB10"/>
<dbReference type="InterPro" id="IPR004302">
    <property type="entry name" value="Cellulose/chitin-bd_N"/>
</dbReference>
<dbReference type="Pfam" id="PF03067">
    <property type="entry name" value="LPMO_10"/>
    <property type="match status" value="1"/>
</dbReference>
<feature type="domain" description="Chitin-binding type-4" evidence="1">
    <location>
        <begin position="37"/>
        <end position="208"/>
    </location>
</feature>
<accession>A0A8S3TB10</accession>
<name>A0A8S3TB10_MYTED</name>
<evidence type="ECO:0000313" key="2">
    <source>
        <dbReference type="EMBL" id="CAG2231051.1"/>
    </source>
</evidence>
<gene>
    <name evidence="2" type="ORF">MEDL_43872</name>
</gene>
<reference evidence="2" key="1">
    <citation type="submission" date="2021-03" db="EMBL/GenBank/DDBJ databases">
        <authorList>
            <person name="Bekaert M."/>
        </authorList>
    </citation>
    <scope>NUCLEOTIDE SEQUENCE</scope>
</reference>
<comment type="caution">
    <text evidence="2">The sequence shown here is derived from an EMBL/GenBank/DDBJ whole genome shotgun (WGS) entry which is preliminary data.</text>
</comment>
<protein>
    <recommendedName>
        <fullName evidence="1">Chitin-binding type-4 domain-containing protein</fullName>
    </recommendedName>
</protein>
<dbReference type="OrthoDB" id="64893at2759"/>
<dbReference type="Gene3D" id="2.70.50.70">
    <property type="match status" value="1"/>
</dbReference>
<keyword evidence="3" id="KW-1185">Reference proteome</keyword>
<sequence>MTRGETETKVKDRTGWRNLVATSCSTRSEEGRAYAAGYSTPQGMNCGGISHQWDRSGGVCGVCGDAYGGVQNNMAGGKFATGAVTATYNQGQTIDVTVKITANHLGFFNFSLCVNNDFTKKITEECLSKHPLTITDPDNGFTGLEWDLPGHVTLKTLKLHLPANVHCTQCVLRWYWKGGNNWGRDPVTGVGCKGCAEKQECFVNCADIEIVSNGQPAPTAQPAATTKATNSNNVGDGAGGCAGTVAPRPVNGKQCTAKDPSLQDEARWCQKMCSETPLCPTSHCVCM</sequence>
<dbReference type="EMBL" id="CAJPWZ010002131">
    <property type="protein sequence ID" value="CAG2231051.1"/>
    <property type="molecule type" value="Genomic_DNA"/>
</dbReference>